<evidence type="ECO:0000313" key="1">
    <source>
        <dbReference type="EMBL" id="SEH28111.1"/>
    </source>
</evidence>
<dbReference type="Proteomes" id="UP000182983">
    <property type="component" value="Unassembled WGS sequence"/>
</dbReference>
<organism evidence="1 2">
    <name type="scientific">Magnetospirillum fulvum</name>
    <name type="common">Rhodospirillum fulvum</name>
    <dbReference type="NCBI Taxonomy" id="1082"/>
    <lineage>
        <taxon>Bacteria</taxon>
        <taxon>Pseudomonadati</taxon>
        <taxon>Pseudomonadota</taxon>
        <taxon>Alphaproteobacteria</taxon>
        <taxon>Rhodospirillales</taxon>
        <taxon>Rhodospirillaceae</taxon>
        <taxon>Magnetospirillum</taxon>
    </lineage>
</organism>
<dbReference type="OrthoDB" id="7342198at2"/>
<evidence type="ECO:0000313" key="2">
    <source>
        <dbReference type="Proteomes" id="UP000182983"/>
    </source>
</evidence>
<dbReference type="AlphaFoldDB" id="A0A1H6GXL3"/>
<accession>A0A1H6GXL3</accession>
<evidence type="ECO:0008006" key="3">
    <source>
        <dbReference type="Google" id="ProtNLM"/>
    </source>
</evidence>
<dbReference type="EMBL" id="FNWO01000002">
    <property type="protein sequence ID" value="SEH28111.1"/>
    <property type="molecule type" value="Genomic_DNA"/>
</dbReference>
<protein>
    <recommendedName>
        <fullName evidence="3">Lipoprotein</fullName>
    </recommendedName>
</protein>
<reference evidence="2" key="1">
    <citation type="submission" date="2016-10" db="EMBL/GenBank/DDBJ databases">
        <authorList>
            <person name="Varghese N."/>
            <person name="Submissions S."/>
        </authorList>
    </citation>
    <scope>NUCLEOTIDE SEQUENCE [LARGE SCALE GENOMIC DNA]</scope>
    <source>
        <strain evidence="2">DSM 13234</strain>
    </source>
</reference>
<dbReference type="RefSeq" id="WP_139305471.1">
    <property type="nucleotide sequence ID" value="NZ_FNWO01000002.1"/>
</dbReference>
<proteinExistence type="predicted"/>
<name>A0A1H6GXL3_MAGFU</name>
<keyword evidence="2" id="KW-1185">Reference proteome</keyword>
<dbReference type="PROSITE" id="PS51257">
    <property type="entry name" value="PROKAR_LIPOPROTEIN"/>
    <property type="match status" value="1"/>
</dbReference>
<sequence length="275" mass="28419">MRLAMLVLPVVLVLTGCGDLPKPFRHDGPNVALAPIAARAVLVRRVGDDPQGAMLADAVVRRLLEAEIPATTRSGGGGGWTLVADAEESADSIRLRWRLLRANGDSAAEQTQTVPAEAWRRPSPRLIDGLAADLVVTLMPVLSGTPPTPATPPPPPPITVRLTPLSGLPGDGNLALGSALRRLLEKSGFKPVEGDTAADFVVRAQATVIPAAGGQETLTMVWIVGGTDGAELGRVSQQGAVPKGRLSGSWGSLASDIAAGGVEGITELVRTATRK</sequence>
<gene>
    <name evidence="1" type="ORF">SAMN04244559_00651</name>
</gene>